<dbReference type="InterPro" id="IPR039369">
    <property type="entry name" value="LacA-like"/>
</dbReference>
<gene>
    <name evidence="5" type="ORF">BTO16_08355</name>
</gene>
<dbReference type="EC" id="2.3.1.-" evidence="4"/>
<dbReference type="PANTHER" id="PTHR43017">
    <property type="entry name" value="GALACTOSIDE O-ACETYLTRANSFERASE"/>
    <property type="match status" value="1"/>
</dbReference>
<dbReference type="OrthoDB" id="9812571at2"/>
<evidence type="ECO:0000256" key="4">
    <source>
        <dbReference type="RuleBase" id="RU367021"/>
    </source>
</evidence>
<keyword evidence="6" id="KW-1185">Reference proteome</keyword>
<dbReference type="SUPFAM" id="SSF51161">
    <property type="entry name" value="Trimeric LpxA-like enzymes"/>
    <property type="match status" value="1"/>
</dbReference>
<comment type="caution">
    <text evidence="5">The sequence shown here is derived from an EMBL/GenBank/DDBJ whole genome shotgun (WGS) entry which is preliminary data.</text>
</comment>
<keyword evidence="3 4" id="KW-0012">Acyltransferase</keyword>
<dbReference type="InterPro" id="IPR011004">
    <property type="entry name" value="Trimer_LpxA-like_sf"/>
</dbReference>
<dbReference type="GO" id="GO:0008870">
    <property type="term" value="F:galactoside O-acetyltransferase activity"/>
    <property type="evidence" value="ECO:0007669"/>
    <property type="project" value="TreeGrafter"/>
</dbReference>
<comment type="similarity">
    <text evidence="4">Belongs to the transferase hexapeptide repeat family.</text>
</comment>
<accession>A0A2S7WYE7</accession>
<evidence type="ECO:0000256" key="2">
    <source>
        <dbReference type="ARBA" id="ARBA00022737"/>
    </source>
</evidence>
<dbReference type="PANTHER" id="PTHR43017:SF1">
    <property type="entry name" value="ACETYLTRANSFERASE YJL218W-RELATED"/>
    <property type="match status" value="1"/>
</dbReference>
<sequence length="203" mass="23142">MFKKIDFFFFGWIINWLYPKYYRPKYGYQRYYILFLHYLIPQKLFRLNPKVKWPVHFTSKVLSPEKIKKGVLCDPGDNLNNYIQANNGIIFGSNIELGPGVSIISSNHKSNNLREHSNGKPIIIGNNVWIGANTTVLPEVSIGNNVIIGANSLVNKDIPSNSVAVGNPCKVVKQKERYSEDLSKIVFNKKTPKEFDVFLSTTS</sequence>
<dbReference type="InterPro" id="IPR001451">
    <property type="entry name" value="Hexapep"/>
</dbReference>
<name>A0A2S7WYE7_9FLAO</name>
<keyword evidence="2" id="KW-0677">Repeat</keyword>
<evidence type="ECO:0000313" key="6">
    <source>
        <dbReference type="Proteomes" id="UP000239068"/>
    </source>
</evidence>
<dbReference type="InterPro" id="IPR018357">
    <property type="entry name" value="Hexapep_transf_CS"/>
</dbReference>
<evidence type="ECO:0000256" key="1">
    <source>
        <dbReference type="ARBA" id="ARBA00022679"/>
    </source>
</evidence>
<dbReference type="RefSeq" id="WP_105021137.1">
    <property type="nucleotide sequence ID" value="NZ_MSCM01000001.1"/>
</dbReference>
<dbReference type="Pfam" id="PF00132">
    <property type="entry name" value="Hexapep"/>
    <property type="match status" value="1"/>
</dbReference>
<dbReference type="AlphaFoldDB" id="A0A2S7WYE7"/>
<evidence type="ECO:0000256" key="3">
    <source>
        <dbReference type="ARBA" id="ARBA00023315"/>
    </source>
</evidence>
<evidence type="ECO:0000313" key="5">
    <source>
        <dbReference type="EMBL" id="PQJ82585.1"/>
    </source>
</evidence>
<dbReference type="EMBL" id="MSCM01000001">
    <property type="protein sequence ID" value="PQJ82585.1"/>
    <property type="molecule type" value="Genomic_DNA"/>
</dbReference>
<dbReference type="PROSITE" id="PS00101">
    <property type="entry name" value="HEXAPEP_TRANSFERASES"/>
    <property type="match status" value="1"/>
</dbReference>
<organism evidence="5 6">
    <name type="scientific">Polaribacter glomeratus</name>
    <dbReference type="NCBI Taxonomy" id="102"/>
    <lineage>
        <taxon>Bacteria</taxon>
        <taxon>Pseudomonadati</taxon>
        <taxon>Bacteroidota</taxon>
        <taxon>Flavobacteriia</taxon>
        <taxon>Flavobacteriales</taxon>
        <taxon>Flavobacteriaceae</taxon>
    </lineage>
</organism>
<dbReference type="Gene3D" id="2.160.10.10">
    <property type="entry name" value="Hexapeptide repeat proteins"/>
    <property type="match status" value="1"/>
</dbReference>
<keyword evidence="1 4" id="KW-0808">Transferase</keyword>
<reference evidence="5 6" key="1">
    <citation type="submission" date="2016-12" db="EMBL/GenBank/DDBJ databases">
        <title>Trade-off between light-utilization and light-protection in marine flavobacteria.</title>
        <authorList>
            <person name="Kumagai Y."/>
            <person name="Yoshizawa S."/>
            <person name="Kogure K."/>
            <person name="Iwasaki W."/>
        </authorList>
    </citation>
    <scope>NUCLEOTIDE SEQUENCE [LARGE SCALE GENOMIC DNA]</scope>
    <source>
        <strain evidence="5 6">ATCC 43844</strain>
    </source>
</reference>
<dbReference type="Proteomes" id="UP000239068">
    <property type="component" value="Unassembled WGS sequence"/>
</dbReference>
<proteinExistence type="inferred from homology"/>
<protein>
    <recommendedName>
        <fullName evidence="4">Acetyltransferase</fullName>
        <ecNumber evidence="4">2.3.1.-</ecNumber>
    </recommendedName>
</protein>